<dbReference type="PANTHER" id="PTHR43308">
    <property type="entry name" value="OUTER MEMBRANE PROTEIN ALPHA-RELATED"/>
    <property type="match status" value="1"/>
</dbReference>
<evidence type="ECO:0000313" key="4">
    <source>
        <dbReference type="Proteomes" id="UP000270678"/>
    </source>
</evidence>
<accession>A0A3Q9I917</accession>
<dbReference type="PROSITE" id="PS51272">
    <property type="entry name" value="SLH"/>
    <property type="match status" value="3"/>
</dbReference>
<feature type="region of interest" description="Disordered" evidence="1">
    <location>
        <begin position="158"/>
        <end position="187"/>
    </location>
</feature>
<dbReference type="PANTHER" id="PTHR43308:SF5">
    <property type="entry name" value="S-LAYER PROTEIN _ PEPTIDOGLYCAN ENDO-BETA-N-ACETYLGLUCOSAMINIDASE"/>
    <property type="match status" value="1"/>
</dbReference>
<protein>
    <submittedName>
        <fullName evidence="3">S-layer homology domain-containing protein</fullName>
    </submittedName>
</protein>
<feature type="domain" description="SLH" evidence="2">
    <location>
        <begin position="253"/>
        <end position="313"/>
    </location>
</feature>
<name>A0A3Q9I917_9BACL</name>
<feature type="compositionally biased region" description="Acidic residues" evidence="1">
    <location>
        <begin position="177"/>
        <end position="187"/>
    </location>
</feature>
<organism evidence="3 4">
    <name type="scientific">Paenibacillus lutimineralis</name>
    <dbReference type="NCBI Taxonomy" id="2707005"/>
    <lineage>
        <taxon>Bacteria</taxon>
        <taxon>Bacillati</taxon>
        <taxon>Bacillota</taxon>
        <taxon>Bacilli</taxon>
        <taxon>Bacillales</taxon>
        <taxon>Paenibacillaceae</taxon>
        <taxon>Paenibacillus</taxon>
    </lineage>
</organism>
<sequence>MVDGGIYNSDVVISFNKGTATLNGAPFANNTTVSQEGLHKLIVTYIAGIETVVNFTIDKTAPSGSFTINNGAATTNSTRVNLSITATDNLGQIQMRLANENDAWSNWQAYTPALTWTLPNGNDPKRVLLELRDEAGNIGIASASITLFMEAPVVSVPDSPIIESRPTPKPPEKPDQPIEEEKDSEEPGAEVITFTDILGHWAESYIKRAVSFGIINGNTDGTFKPDAAITRAEFTVMLMRMLKPEGQVAELSFVDESIIGSWAKKEIAYAVKAKIVSGYSDGYFRPNAAISRTEMIVMIAGALELPIDKDAKTTDSNIPQWAKGAVEALRRSGLLTELSGNPFIPDASVTRAEAVKMIIEVMQTEVR</sequence>
<reference evidence="4" key="1">
    <citation type="submission" date="2018-12" db="EMBL/GenBank/DDBJ databases">
        <title>Complete genome sequence of Paenibacillus sp. MBLB1234.</title>
        <authorList>
            <person name="Nam Y.-D."/>
            <person name="Kang J."/>
            <person name="Chung W.-H."/>
            <person name="Park Y.S."/>
        </authorList>
    </citation>
    <scope>NUCLEOTIDE SEQUENCE [LARGE SCALE GENOMIC DNA]</scope>
    <source>
        <strain evidence="4">MBLB1234</strain>
    </source>
</reference>
<dbReference type="AlphaFoldDB" id="A0A3Q9I917"/>
<dbReference type="KEGG" id="plut:EI981_04485"/>
<gene>
    <name evidence="3" type="ORF">EI981_04485</name>
</gene>
<feature type="domain" description="SLH" evidence="2">
    <location>
        <begin position="314"/>
        <end position="367"/>
    </location>
</feature>
<proteinExistence type="predicted"/>
<evidence type="ECO:0000256" key="1">
    <source>
        <dbReference type="SAM" id="MobiDB-lite"/>
    </source>
</evidence>
<dbReference type="Proteomes" id="UP000270678">
    <property type="component" value="Chromosome"/>
</dbReference>
<keyword evidence="4" id="KW-1185">Reference proteome</keyword>
<dbReference type="EMBL" id="CP034346">
    <property type="protein sequence ID" value="AZS13800.1"/>
    <property type="molecule type" value="Genomic_DNA"/>
</dbReference>
<dbReference type="Pfam" id="PF00395">
    <property type="entry name" value="SLH"/>
    <property type="match status" value="3"/>
</dbReference>
<dbReference type="OrthoDB" id="504962at2"/>
<dbReference type="InterPro" id="IPR051465">
    <property type="entry name" value="Cell_Envelope_Struct_Comp"/>
</dbReference>
<evidence type="ECO:0000259" key="2">
    <source>
        <dbReference type="PROSITE" id="PS51272"/>
    </source>
</evidence>
<dbReference type="InterPro" id="IPR001119">
    <property type="entry name" value="SLH_dom"/>
</dbReference>
<feature type="domain" description="SLH" evidence="2">
    <location>
        <begin position="189"/>
        <end position="252"/>
    </location>
</feature>
<evidence type="ECO:0000313" key="3">
    <source>
        <dbReference type="EMBL" id="AZS13800.1"/>
    </source>
</evidence>